<reference evidence="1 2" key="1">
    <citation type="journal article" date="2017" name="Nat. Commun.">
        <title>In situ click chemistry generation of cyclooxygenase-2 inhibitors.</title>
        <authorList>
            <person name="Bhardwaj A."/>
            <person name="Kaur J."/>
            <person name="Wuest M."/>
            <person name="Wuest F."/>
        </authorList>
    </citation>
    <scope>NUCLEOTIDE SEQUENCE [LARGE SCALE GENOMIC DNA]</scope>
    <source>
        <strain evidence="1">S2_012_000_R3_94</strain>
    </source>
</reference>
<dbReference type="EMBL" id="VAFL01000015">
    <property type="protein sequence ID" value="TKW65221.1"/>
    <property type="molecule type" value="Genomic_DNA"/>
</dbReference>
<dbReference type="Proteomes" id="UP000315344">
    <property type="component" value="Unassembled WGS sequence"/>
</dbReference>
<evidence type="ECO:0000313" key="1">
    <source>
        <dbReference type="EMBL" id="TKW65221.1"/>
    </source>
</evidence>
<sequence>MIQSPLQEIQISIDGAKKLKALGEALERLEKNRDFKLVIGTGYLDDEVQRLVGLLSEVSEDRNAPAHLGGMSKDLIVSQLQAVAHFAAYLRKVARNTNGISDSLNAYEQELELQRQEADRV</sequence>
<evidence type="ECO:0000313" key="2">
    <source>
        <dbReference type="Proteomes" id="UP000315344"/>
    </source>
</evidence>
<gene>
    <name evidence="1" type="ORF">DI616_15955</name>
</gene>
<comment type="caution">
    <text evidence="1">The sequence shown here is derived from an EMBL/GenBank/DDBJ whole genome shotgun (WGS) entry which is preliminary data.</text>
</comment>
<proteinExistence type="predicted"/>
<name>A0A533I3J1_PARDE</name>
<organism evidence="1 2">
    <name type="scientific">Paracoccus denitrificans</name>
    <dbReference type="NCBI Taxonomy" id="266"/>
    <lineage>
        <taxon>Bacteria</taxon>
        <taxon>Pseudomonadati</taxon>
        <taxon>Pseudomonadota</taxon>
        <taxon>Alphaproteobacteria</taxon>
        <taxon>Rhodobacterales</taxon>
        <taxon>Paracoccaceae</taxon>
        <taxon>Paracoccus</taxon>
    </lineage>
</organism>
<dbReference type="AlphaFoldDB" id="A0A533I3J1"/>
<protein>
    <submittedName>
        <fullName evidence="1">Uncharacterized protein</fullName>
    </submittedName>
</protein>
<accession>A0A533I3J1</accession>